<keyword evidence="4" id="KW-1185">Reference proteome</keyword>
<dbReference type="RefSeq" id="WP_214622000.1">
    <property type="nucleotide sequence ID" value="NZ_JAHGAW010000003.1"/>
</dbReference>
<comment type="caution">
    <text evidence="3">The sequence shown here is derived from an EMBL/GenBank/DDBJ whole genome shotgun (WGS) entry which is preliminary data.</text>
</comment>
<proteinExistence type="inferred from homology"/>
<gene>
    <name evidence="3" type="primary">ybgC</name>
    <name evidence="3" type="ORF">KK488_04700</name>
</gene>
<dbReference type="InterPro" id="IPR014166">
    <property type="entry name" value="Tol-Pal_acyl-CoA_thioesterase"/>
</dbReference>
<dbReference type="InterPro" id="IPR008272">
    <property type="entry name" value="HB-CoA_thioesterase_AS"/>
</dbReference>
<dbReference type="Proteomes" id="UP001138757">
    <property type="component" value="Unassembled WGS sequence"/>
</dbReference>
<evidence type="ECO:0000256" key="2">
    <source>
        <dbReference type="ARBA" id="ARBA00022801"/>
    </source>
</evidence>
<dbReference type="PANTHER" id="PTHR31793">
    <property type="entry name" value="4-HYDROXYBENZOYL-COA THIOESTERASE FAMILY MEMBER"/>
    <property type="match status" value="1"/>
</dbReference>
<organism evidence="3 4">
    <name type="scientific">Sphingobium nicotianae</name>
    <dbReference type="NCBI Taxonomy" id="2782607"/>
    <lineage>
        <taxon>Bacteria</taxon>
        <taxon>Pseudomonadati</taxon>
        <taxon>Pseudomonadota</taxon>
        <taxon>Alphaproteobacteria</taxon>
        <taxon>Sphingomonadales</taxon>
        <taxon>Sphingomonadaceae</taxon>
        <taxon>Sphingobium</taxon>
    </lineage>
</organism>
<evidence type="ECO:0000313" key="4">
    <source>
        <dbReference type="Proteomes" id="UP001138757"/>
    </source>
</evidence>
<dbReference type="PROSITE" id="PS01328">
    <property type="entry name" value="4HBCOA_THIOESTERASE"/>
    <property type="match status" value="1"/>
</dbReference>
<dbReference type="PIRSF" id="PIRSF003230">
    <property type="entry name" value="YbgC"/>
    <property type="match status" value="1"/>
</dbReference>
<dbReference type="InterPro" id="IPR029069">
    <property type="entry name" value="HotDog_dom_sf"/>
</dbReference>
<dbReference type="PANTHER" id="PTHR31793:SF37">
    <property type="entry name" value="ACYL-COA THIOESTER HYDROLASE YBGC"/>
    <property type="match status" value="1"/>
</dbReference>
<name>A0A9X1IQ25_9SPHN</name>
<dbReference type="InterPro" id="IPR050563">
    <property type="entry name" value="4-hydroxybenzoyl-CoA_TE"/>
</dbReference>
<dbReference type="GO" id="GO:0047617">
    <property type="term" value="F:fatty acyl-CoA hydrolase activity"/>
    <property type="evidence" value="ECO:0007669"/>
    <property type="project" value="TreeGrafter"/>
</dbReference>
<dbReference type="FunFam" id="3.10.129.10:FF:000004">
    <property type="entry name" value="Tol-pal system-associated acyl-CoA thioesterase"/>
    <property type="match status" value="1"/>
</dbReference>
<sequence>MAPALEPLPASGFFEDGEHLFPVRVFYEDTDLSGVVYHANYLRYMERARSDMLRVSGIDQRGAQEQGLGHYAVADVHIRYRAPARLDDALIVRSRVQEVGAARCVIAQSVWRGETLLTEGGVTVAFVDPAGRPRRQPADWIDRFNRLGASPT</sequence>
<evidence type="ECO:0000313" key="3">
    <source>
        <dbReference type="EMBL" id="MBT2186240.1"/>
    </source>
</evidence>
<dbReference type="AlphaFoldDB" id="A0A9X1IQ25"/>
<comment type="similarity">
    <text evidence="1">Belongs to the 4-hydroxybenzoyl-CoA thioesterase family.</text>
</comment>
<dbReference type="NCBIfam" id="TIGR00051">
    <property type="entry name" value="YbgC/FadM family acyl-CoA thioesterase"/>
    <property type="match status" value="1"/>
</dbReference>
<dbReference type="InterPro" id="IPR006684">
    <property type="entry name" value="YbgC/YbaW"/>
</dbReference>
<dbReference type="Pfam" id="PF13279">
    <property type="entry name" value="4HBT_2"/>
    <property type="match status" value="1"/>
</dbReference>
<dbReference type="NCBIfam" id="TIGR02799">
    <property type="entry name" value="thio_ybgC"/>
    <property type="match status" value="1"/>
</dbReference>
<dbReference type="CDD" id="cd00586">
    <property type="entry name" value="4HBT"/>
    <property type="match status" value="1"/>
</dbReference>
<dbReference type="SUPFAM" id="SSF54637">
    <property type="entry name" value="Thioesterase/thiol ester dehydrase-isomerase"/>
    <property type="match status" value="1"/>
</dbReference>
<reference evidence="3" key="1">
    <citation type="submission" date="2021-05" db="EMBL/GenBank/DDBJ databases">
        <title>Genome of Sphingobium sp. strain.</title>
        <authorList>
            <person name="Fan R."/>
        </authorList>
    </citation>
    <scope>NUCLEOTIDE SEQUENCE</scope>
    <source>
        <strain evidence="3">H33</strain>
    </source>
</reference>
<keyword evidence="2" id="KW-0378">Hydrolase</keyword>
<dbReference type="Gene3D" id="3.10.129.10">
    <property type="entry name" value="Hotdog Thioesterase"/>
    <property type="match status" value="1"/>
</dbReference>
<evidence type="ECO:0000256" key="1">
    <source>
        <dbReference type="ARBA" id="ARBA00005953"/>
    </source>
</evidence>
<protein>
    <submittedName>
        <fullName evidence="3">Tol-pal system-associated acyl-CoA thioesterase</fullName>
    </submittedName>
</protein>
<accession>A0A9X1IQ25</accession>
<dbReference type="EMBL" id="JAHGAW010000003">
    <property type="protein sequence ID" value="MBT2186240.1"/>
    <property type="molecule type" value="Genomic_DNA"/>
</dbReference>